<dbReference type="PANTHER" id="PTHR31293">
    <property type="entry name" value="RNI-LIKE SUPERFAMILY PROTEIN"/>
    <property type="match status" value="1"/>
</dbReference>
<dbReference type="SUPFAM" id="SSF52047">
    <property type="entry name" value="RNI-like"/>
    <property type="match status" value="1"/>
</dbReference>
<evidence type="ECO:0000313" key="3">
    <source>
        <dbReference type="Proteomes" id="UP000265520"/>
    </source>
</evidence>
<keyword evidence="3" id="KW-1185">Reference proteome</keyword>
<dbReference type="Pfam" id="PF24758">
    <property type="entry name" value="LRR_At5g56370"/>
    <property type="match status" value="1"/>
</dbReference>
<evidence type="ECO:0000259" key="1">
    <source>
        <dbReference type="Pfam" id="PF24758"/>
    </source>
</evidence>
<sequence length="220" mass="25441">MDSITNWVNFVLQRGVPYIYLSSGLWSYPELPLSILTCSTLVDLKIDRFRVKESFSPITLPSLKTLYLEHILFAKLRDLMLFLAGSPLLEDLFILDISIASEESLTCDEWKSFCLINLTKAFIDCYDFGFKCLQFRCCFPLKAVYNVSSLWLQIDQVNCHNDFIPTFHNLTKLDFDCCSLHYNWKLVVEVLKHCPKLQSLCLDEVCKGSSYLIYLLIAQS</sequence>
<feature type="domain" description="F-box/LRR-repeat protein 15/At3g58940/PEG3-like LRR" evidence="1">
    <location>
        <begin position="6"/>
        <end position="97"/>
    </location>
</feature>
<name>A0A392LXE1_9FABA</name>
<proteinExistence type="predicted"/>
<organism evidence="2 3">
    <name type="scientific">Trifolium medium</name>
    <dbReference type="NCBI Taxonomy" id="97028"/>
    <lineage>
        <taxon>Eukaryota</taxon>
        <taxon>Viridiplantae</taxon>
        <taxon>Streptophyta</taxon>
        <taxon>Embryophyta</taxon>
        <taxon>Tracheophyta</taxon>
        <taxon>Spermatophyta</taxon>
        <taxon>Magnoliopsida</taxon>
        <taxon>eudicotyledons</taxon>
        <taxon>Gunneridae</taxon>
        <taxon>Pentapetalae</taxon>
        <taxon>rosids</taxon>
        <taxon>fabids</taxon>
        <taxon>Fabales</taxon>
        <taxon>Fabaceae</taxon>
        <taxon>Papilionoideae</taxon>
        <taxon>50 kb inversion clade</taxon>
        <taxon>NPAAA clade</taxon>
        <taxon>Hologalegina</taxon>
        <taxon>IRL clade</taxon>
        <taxon>Trifolieae</taxon>
        <taxon>Trifolium</taxon>
    </lineage>
</organism>
<evidence type="ECO:0000313" key="2">
    <source>
        <dbReference type="EMBL" id="MCH79619.1"/>
    </source>
</evidence>
<gene>
    <name evidence="2" type="ORF">A2U01_0000372</name>
</gene>
<protein>
    <submittedName>
        <fullName evidence="2">F-box/RNI/FBD-like domain protein</fullName>
    </submittedName>
</protein>
<dbReference type="Proteomes" id="UP000265520">
    <property type="component" value="Unassembled WGS sequence"/>
</dbReference>
<dbReference type="AlphaFoldDB" id="A0A392LXE1"/>
<dbReference type="EMBL" id="LXQA010000231">
    <property type="protein sequence ID" value="MCH79619.1"/>
    <property type="molecule type" value="Genomic_DNA"/>
</dbReference>
<dbReference type="InterPro" id="IPR055294">
    <property type="entry name" value="FBL60-like"/>
</dbReference>
<dbReference type="PANTHER" id="PTHR31293:SF12">
    <property type="entry name" value="RNI-LIKE SUPERFAMILY PROTEIN"/>
    <property type="match status" value="1"/>
</dbReference>
<comment type="caution">
    <text evidence="2">The sequence shown here is derived from an EMBL/GenBank/DDBJ whole genome shotgun (WGS) entry which is preliminary data.</text>
</comment>
<dbReference type="Gene3D" id="3.80.10.10">
    <property type="entry name" value="Ribonuclease Inhibitor"/>
    <property type="match status" value="1"/>
</dbReference>
<reference evidence="2 3" key="1">
    <citation type="journal article" date="2018" name="Front. Plant Sci.">
        <title>Red Clover (Trifolium pratense) and Zigzag Clover (T. medium) - A Picture of Genomic Similarities and Differences.</title>
        <authorList>
            <person name="Dluhosova J."/>
            <person name="Istvanek J."/>
            <person name="Nedelnik J."/>
            <person name="Repkova J."/>
        </authorList>
    </citation>
    <scope>NUCLEOTIDE SEQUENCE [LARGE SCALE GENOMIC DNA]</scope>
    <source>
        <strain evidence="3">cv. 10/8</strain>
        <tissue evidence="2">Leaf</tissue>
    </source>
</reference>
<accession>A0A392LXE1</accession>
<dbReference type="InterPro" id="IPR032675">
    <property type="entry name" value="LRR_dom_sf"/>
</dbReference>
<dbReference type="InterPro" id="IPR055411">
    <property type="entry name" value="LRR_FXL15/At3g58940/PEG3-like"/>
</dbReference>